<feature type="chain" id="PRO_5046824655" description="PBP domain-containing protein" evidence="1">
    <location>
        <begin position="30"/>
        <end position="385"/>
    </location>
</feature>
<keyword evidence="1" id="KW-0732">Signal</keyword>
<name>A0ABU0ZWF9_9ACTN</name>
<keyword evidence="3" id="KW-1185">Reference proteome</keyword>
<dbReference type="SUPFAM" id="SSF53850">
    <property type="entry name" value="Periplasmic binding protein-like II"/>
    <property type="match status" value="1"/>
</dbReference>
<evidence type="ECO:0000313" key="3">
    <source>
        <dbReference type="Proteomes" id="UP001230908"/>
    </source>
</evidence>
<accession>A0ABU0ZWF9</accession>
<comment type="caution">
    <text evidence="2">The sequence shown here is derived from an EMBL/GenBank/DDBJ whole genome shotgun (WGS) entry which is preliminary data.</text>
</comment>
<dbReference type="Proteomes" id="UP001230908">
    <property type="component" value="Unassembled WGS sequence"/>
</dbReference>
<protein>
    <recommendedName>
        <fullName evidence="4">PBP domain-containing protein</fullName>
    </recommendedName>
</protein>
<organism evidence="2 3">
    <name type="scientific">Phytohabitans maris</name>
    <dbReference type="NCBI Taxonomy" id="3071409"/>
    <lineage>
        <taxon>Bacteria</taxon>
        <taxon>Bacillati</taxon>
        <taxon>Actinomycetota</taxon>
        <taxon>Actinomycetes</taxon>
        <taxon>Micromonosporales</taxon>
        <taxon>Micromonosporaceae</taxon>
    </lineage>
</organism>
<evidence type="ECO:0000313" key="2">
    <source>
        <dbReference type="EMBL" id="MDQ7911136.1"/>
    </source>
</evidence>
<gene>
    <name evidence="2" type="ORF">RB614_42270</name>
</gene>
<dbReference type="RefSeq" id="WP_308718360.1">
    <property type="nucleotide sequence ID" value="NZ_JAVHUY010000071.1"/>
</dbReference>
<dbReference type="EMBL" id="JAVHUY010000071">
    <property type="protein sequence ID" value="MDQ7911136.1"/>
    <property type="molecule type" value="Genomic_DNA"/>
</dbReference>
<evidence type="ECO:0008006" key="4">
    <source>
        <dbReference type="Google" id="ProtNLM"/>
    </source>
</evidence>
<reference evidence="2 3" key="1">
    <citation type="submission" date="2023-08" db="EMBL/GenBank/DDBJ databases">
        <title>Phytohabitans sansha sp. nov., isolated from marine sediment.</title>
        <authorList>
            <person name="Zhao Y."/>
            <person name="Yi K."/>
        </authorList>
    </citation>
    <scope>NUCLEOTIDE SEQUENCE [LARGE SCALE GENOMIC DNA]</scope>
    <source>
        <strain evidence="2 3">ZYX-F-186</strain>
    </source>
</reference>
<sequence length="385" mass="39092">MKLKSFIGAAGACALAAGVMVGVAGPAAADPAGPSTSINVDGGGSDTTQDVMNAIANDAGYSSWNALNPTTGAAHDLIDTKTTAACTDISRPNGSSEGVAALRRSLSATSTATYPGATWAAGSGCFDFARSSSGPGGNASPQGLLQYIPFALDGVTVAVGPASGADATVIGGTFDLAELQAMYSAGTPAVASNGVTYDPRTDDGLTGTEIHLLIPQPGSGTRNFFAGAMGINATTPPAWVRDTFTPTAGGAAQSVQEHDGTAVRLDHNALMPYSIAQWLSQQSHPAIDRRDGARLQNIGTLSPFDSTGLRLNTQFHPSLVREVYNVISRAAVDAGTSNTLNTIFVGSNPLVGVCSFTGRITEYGFGTIGSRCGVVDPNLRAFATL</sequence>
<feature type="signal peptide" evidence="1">
    <location>
        <begin position="1"/>
        <end position="29"/>
    </location>
</feature>
<proteinExistence type="predicted"/>
<evidence type="ECO:0000256" key="1">
    <source>
        <dbReference type="SAM" id="SignalP"/>
    </source>
</evidence>